<dbReference type="NCBIfam" id="TIGR02669">
    <property type="entry name" value="SpoIID_LytB"/>
    <property type="match status" value="1"/>
</dbReference>
<dbReference type="InterPro" id="IPR013693">
    <property type="entry name" value="SpoIID/LytB_N"/>
</dbReference>
<evidence type="ECO:0000313" key="3">
    <source>
        <dbReference type="EMBL" id="NHC13147.1"/>
    </source>
</evidence>
<name>A0ABX0GQZ3_9ACTN</name>
<feature type="chain" id="PRO_5046246023" evidence="1">
    <location>
        <begin position="26"/>
        <end position="592"/>
    </location>
</feature>
<dbReference type="Proteomes" id="UP000800981">
    <property type="component" value="Unassembled WGS sequence"/>
</dbReference>
<dbReference type="Pfam" id="PF08486">
    <property type="entry name" value="SpoIID"/>
    <property type="match status" value="1"/>
</dbReference>
<dbReference type="InterPro" id="IPR013486">
    <property type="entry name" value="SpoIID/LytB"/>
</dbReference>
<evidence type="ECO:0000259" key="2">
    <source>
        <dbReference type="Pfam" id="PF08486"/>
    </source>
</evidence>
<keyword evidence="4" id="KW-1185">Reference proteome</keyword>
<keyword evidence="1" id="KW-0732">Signal</keyword>
<comment type="caution">
    <text evidence="3">The sequence shown here is derived from an EMBL/GenBank/DDBJ whole genome shotgun (WGS) entry which is preliminary data.</text>
</comment>
<organism evidence="3 4">
    <name type="scientific">Motilibacter deserti</name>
    <dbReference type="NCBI Taxonomy" id="2714956"/>
    <lineage>
        <taxon>Bacteria</taxon>
        <taxon>Bacillati</taxon>
        <taxon>Actinomycetota</taxon>
        <taxon>Actinomycetes</taxon>
        <taxon>Motilibacterales</taxon>
        <taxon>Motilibacteraceae</taxon>
        <taxon>Motilibacter</taxon>
    </lineage>
</organism>
<proteinExistence type="predicted"/>
<protein>
    <submittedName>
        <fullName evidence="3">SpoIID/LytB domain-containing protein</fullName>
    </submittedName>
</protein>
<reference evidence="3 4" key="1">
    <citation type="submission" date="2020-03" db="EMBL/GenBank/DDBJ databases">
        <title>Two novel Motilibacter sp.</title>
        <authorList>
            <person name="Liu S."/>
        </authorList>
    </citation>
    <scope>NUCLEOTIDE SEQUENCE [LARGE SCALE GENOMIC DNA]</scope>
    <source>
        <strain evidence="3 4">E257</strain>
    </source>
</reference>
<feature type="domain" description="Sporulation stage II protein D amidase enhancer LytB N-terminal" evidence="2">
    <location>
        <begin position="206"/>
        <end position="302"/>
    </location>
</feature>
<evidence type="ECO:0000313" key="4">
    <source>
        <dbReference type="Proteomes" id="UP000800981"/>
    </source>
</evidence>
<sequence length="592" mass="61737">MTRLVRGLAGLAAVGLAASLAPATAAPAMAAARADLPVASTVTVTGAGFGHGVGMSQYGAYGQAQEGRKAEQILPHYFSGTTVSAAPDARPIRVNLAHGVSSLALSSEALESGGGAWQLTVDATSVILGSGDRATVTSSDATVVVAVTRGDGTAEQYAGARVGVEWSGGAGALAGGPATIVKVGSDQLRRGTVEILPSAAYGGSKGRLEAVAVLSLHAEYLYGLAEVPSSWPTEALRAQAIAARSYALGIVLAKPAGTRGCGNCNVYDTDASQVYTGWKKEGERSGSTVWGDRWRSAVDATTAGADSGLVVKDASGNPIRTYYFSSSGGRTRNSEWVWTSALSYAKSVDDRWSTGSYNPNRSWTVNFAASKVASAFGVSGIAALAVTAKDGSDAATTVTATDATGATKQLDGETFRTRLGLKSAWVRSISLDVPAVVTPPPAAPPAVDPPSLSIVYRQAGERVHNGRQWRTTCIDYGQTHRCTAYAVATFYVRDKGAKGGYARRVDFKPMATAYDTPATAAWGRSPYGKDGTWKDAKGLTWKTTCTPDAGPRQCTVSVNKKLISRVKVKGGYRYVAKPTWVVQRYVRLTVPR</sequence>
<accession>A0ABX0GQZ3</accession>
<dbReference type="RefSeq" id="WP_166278706.1">
    <property type="nucleotide sequence ID" value="NZ_JAANNP010000001.1"/>
</dbReference>
<dbReference type="EMBL" id="JAANNP010000001">
    <property type="protein sequence ID" value="NHC13147.1"/>
    <property type="molecule type" value="Genomic_DNA"/>
</dbReference>
<evidence type="ECO:0000256" key="1">
    <source>
        <dbReference type="SAM" id="SignalP"/>
    </source>
</evidence>
<gene>
    <name evidence="3" type="ORF">G9H71_05055</name>
</gene>
<feature type="signal peptide" evidence="1">
    <location>
        <begin position="1"/>
        <end position="25"/>
    </location>
</feature>